<evidence type="ECO:0000256" key="1">
    <source>
        <dbReference type="ARBA" id="ARBA00004123"/>
    </source>
</evidence>
<evidence type="ECO:0000256" key="6">
    <source>
        <dbReference type="ARBA" id="ARBA00023163"/>
    </source>
</evidence>
<sequence length="158" mass="16953">MEGLRKEVEEELQRTERNIFNQETRYLEETAKAQFGNVLAGWDPQDSGAVRKEEVRPDKRWFSLSSVSSPASRSQVQENSTDHQLESEKGHRGGVSVAAASGGSAALAAAAVFSSSSPPASRDPSDSAERIVPSSAPDCEPPATRGPTPVIKVCRLVC</sequence>
<keyword evidence="7" id="KW-0539">Nucleus</keyword>
<name>A0A0G4IA74_9ALVE</name>
<keyword evidence="3" id="KW-0156">Chromatin regulator</keyword>
<keyword evidence="4" id="KW-0805">Transcription regulation</keyword>
<protein>
    <recommendedName>
        <fullName evidence="10">Chromatin modification-related protein MEAF6</fullName>
    </recommendedName>
</protein>
<evidence type="ECO:0000313" key="9">
    <source>
        <dbReference type="EMBL" id="CEM53950.1"/>
    </source>
</evidence>
<feature type="compositionally biased region" description="Low complexity" evidence="8">
    <location>
        <begin position="94"/>
        <end position="122"/>
    </location>
</feature>
<feature type="compositionally biased region" description="Basic and acidic residues" evidence="8">
    <location>
        <begin position="80"/>
        <end position="91"/>
    </location>
</feature>
<dbReference type="AlphaFoldDB" id="A0A0G4IA74"/>
<dbReference type="Pfam" id="PF09340">
    <property type="entry name" value="NuA4"/>
    <property type="match status" value="1"/>
</dbReference>
<dbReference type="GO" id="GO:0005634">
    <property type="term" value="C:nucleus"/>
    <property type="evidence" value="ECO:0007669"/>
    <property type="project" value="UniProtKB-SubCell"/>
</dbReference>
<dbReference type="VEuPathDB" id="CryptoDB:Cvel_2069"/>
<evidence type="ECO:0000256" key="5">
    <source>
        <dbReference type="ARBA" id="ARBA00023054"/>
    </source>
</evidence>
<comment type="subcellular location">
    <subcellularLocation>
        <location evidence="1">Nucleus</location>
    </subcellularLocation>
</comment>
<dbReference type="GO" id="GO:0000123">
    <property type="term" value="C:histone acetyltransferase complex"/>
    <property type="evidence" value="ECO:0007669"/>
    <property type="project" value="InterPro"/>
</dbReference>
<comment type="similarity">
    <text evidence="2">Belongs to the EAF6 family.</text>
</comment>
<dbReference type="PANTHER" id="PTHR13476">
    <property type="entry name" value="CHROMATIN MODIFICATION-RELATED PROTEIN MEAF6"/>
    <property type="match status" value="1"/>
</dbReference>
<keyword evidence="5" id="KW-0175">Coiled coil</keyword>
<evidence type="ECO:0000256" key="7">
    <source>
        <dbReference type="ARBA" id="ARBA00023242"/>
    </source>
</evidence>
<organism evidence="9">
    <name type="scientific">Chromera velia CCMP2878</name>
    <dbReference type="NCBI Taxonomy" id="1169474"/>
    <lineage>
        <taxon>Eukaryota</taxon>
        <taxon>Sar</taxon>
        <taxon>Alveolata</taxon>
        <taxon>Colpodellida</taxon>
        <taxon>Chromeraceae</taxon>
        <taxon>Chromera</taxon>
    </lineage>
</organism>
<accession>A0A0G4IA74</accession>
<evidence type="ECO:0000256" key="8">
    <source>
        <dbReference type="SAM" id="MobiDB-lite"/>
    </source>
</evidence>
<evidence type="ECO:0000256" key="4">
    <source>
        <dbReference type="ARBA" id="ARBA00023015"/>
    </source>
</evidence>
<feature type="compositionally biased region" description="Low complexity" evidence="8">
    <location>
        <begin position="64"/>
        <end position="74"/>
    </location>
</feature>
<dbReference type="GO" id="GO:0006325">
    <property type="term" value="P:chromatin organization"/>
    <property type="evidence" value="ECO:0007669"/>
    <property type="project" value="UniProtKB-KW"/>
</dbReference>
<evidence type="ECO:0008006" key="10">
    <source>
        <dbReference type="Google" id="ProtNLM"/>
    </source>
</evidence>
<evidence type="ECO:0000256" key="2">
    <source>
        <dbReference type="ARBA" id="ARBA00010916"/>
    </source>
</evidence>
<keyword evidence="6" id="KW-0804">Transcription</keyword>
<dbReference type="EMBL" id="CDMZ01005743">
    <property type="protein sequence ID" value="CEM53950.1"/>
    <property type="molecule type" value="Genomic_DNA"/>
</dbReference>
<evidence type="ECO:0000256" key="3">
    <source>
        <dbReference type="ARBA" id="ARBA00022853"/>
    </source>
</evidence>
<feature type="region of interest" description="Disordered" evidence="8">
    <location>
        <begin position="64"/>
        <end position="148"/>
    </location>
</feature>
<reference evidence="9" key="1">
    <citation type="submission" date="2014-11" db="EMBL/GenBank/DDBJ databases">
        <authorList>
            <person name="Otto D Thomas"/>
            <person name="Naeem Raeece"/>
        </authorList>
    </citation>
    <scope>NUCLEOTIDE SEQUENCE</scope>
</reference>
<gene>
    <name evidence="9" type="ORF">Cvel_2069</name>
</gene>
<proteinExistence type="inferred from homology"/>
<dbReference type="InterPro" id="IPR015418">
    <property type="entry name" value="Eaf6"/>
</dbReference>